<gene>
    <name evidence="1" type="ORF">M8818_002335</name>
</gene>
<evidence type="ECO:0000313" key="2">
    <source>
        <dbReference type="Proteomes" id="UP001320706"/>
    </source>
</evidence>
<keyword evidence="2" id="KW-1185">Reference proteome</keyword>
<sequence length="73" mass="8017">MGLDVSVSSAKESQAPIPPPRTVAEGPWPLRHTDGVQHRRRTSYLSTTAAAFLPHRTPSQGRSLGSFEEVMQF</sequence>
<reference evidence="1" key="1">
    <citation type="submission" date="2024-02" db="EMBL/GenBank/DDBJ databases">
        <title>Metagenome Assembled Genome of Zalaria obscura JY119.</title>
        <authorList>
            <person name="Vighnesh L."/>
            <person name="Jagadeeshwari U."/>
            <person name="Venkata Ramana C."/>
            <person name="Sasikala C."/>
        </authorList>
    </citation>
    <scope>NUCLEOTIDE SEQUENCE</scope>
    <source>
        <strain evidence="1">JY119</strain>
    </source>
</reference>
<accession>A0ACC3SIF0</accession>
<name>A0ACC3SIF0_9PEZI</name>
<comment type="caution">
    <text evidence="1">The sequence shown here is derived from an EMBL/GenBank/DDBJ whole genome shotgun (WGS) entry which is preliminary data.</text>
</comment>
<dbReference type="Proteomes" id="UP001320706">
    <property type="component" value="Unassembled WGS sequence"/>
</dbReference>
<evidence type="ECO:0000313" key="1">
    <source>
        <dbReference type="EMBL" id="KAK8214754.1"/>
    </source>
</evidence>
<protein>
    <submittedName>
        <fullName evidence="1">Uncharacterized protein</fullName>
    </submittedName>
</protein>
<dbReference type="EMBL" id="JAMKPW020000010">
    <property type="protein sequence ID" value="KAK8214754.1"/>
    <property type="molecule type" value="Genomic_DNA"/>
</dbReference>
<proteinExistence type="predicted"/>
<organism evidence="1 2">
    <name type="scientific">Zalaria obscura</name>
    <dbReference type="NCBI Taxonomy" id="2024903"/>
    <lineage>
        <taxon>Eukaryota</taxon>
        <taxon>Fungi</taxon>
        <taxon>Dikarya</taxon>
        <taxon>Ascomycota</taxon>
        <taxon>Pezizomycotina</taxon>
        <taxon>Dothideomycetes</taxon>
        <taxon>Dothideomycetidae</taxon>
        <taxon>Dothideales</taxon>
        <taxon>Zalariaceae</taxon>
        <taxon>Zalaria</taxon>
    </lineage>
</organism>